<dbReference type="STRING" id="1202772.A0A1V9ZGA0"/>
<keyword evidence="4" id="KW-1185">Reference proteome</keyword>
<dbReference type="SMART" id="SM00404">
    <property type="entry name" value="PTPc_motif"/>
    <property type="match status" value="1"/>
</dbReference>
<accession>A0A1V9ZGA0</accession>
<dbReference type="EMBL" id="JNBR01000124">
    <property type="protein sequence ID" value="OQR97005.1"/>
    <property type="molecule type" value="Genomic_DNA"/>
</dbReference>
<dbReference type="OrthoDB" id="165342at2759"/>
<dbReference type="InterPro" id="IPR029021">
    <property type="entry name" value="Prot-tyrosine_phosphatase-like"/>
</dbReference>
<sequence length="263" mass="30252">MAGRRPSHVSASFKSDLFTVRESFEKTPKHILVEVKNKRTRAASKSVDALGAEVDEMAIVQAAEKRILKRRPEETPMKKAIRWLGAKFGVPPPHKDMTLLTEYLALGSDDTAANYVELYDAGITHVCNVAAQCDRHFMGKFIYLHVKIKDNPELDIRLHFDAVFNFINRARDLHGRVFLHCVAGISRSVTFVVAYLLKHTKMNLSQAYAMVKMRRPLMCPNEGFRYQLALYEIDLYGTSSVMNSSEKDWDFYLWNLYQQQTRE</sequence>
<dbReference type="GO" id="GO:0005737">
    <property type="term" value="C:cytoplasm"/>
    <property type="evidence" value="ECO:0007669"/>
    <property type="project" value="TreeGrafter"/>
</dbReference>
<dbReference type="Gene3D" id="3.90.190.10">
    <property type="entry name" value="Protein tyrosine phosphatase superfamily"/>
    <property type="match status" value="1"/>
</dbReference>
<gene>
    <name evidence="3" type="ORF">ACHHYP_12841</name>
</gene>
<dbReference type="CDD" id="cd14498">
    <property type="entry name" value="DSP"/>
    <property type="match status" value="1"/>
</dbReference>
<dbReference type="Pfam" id="PF00782">
    <property type="entry name" value="DSPc"/>
    <property type="match status" value="1"/>
</dbReference>
<dbReference type="InterPro" id="IPR020422">
    <property type="entry name" value="TYR_PHOSPHATASE_DUAL_dom"/>
</dbReference>
<dbReference type="PANTHER" id="PTHR46377">
    <property type="entry name" value="DUAL SPECIFICITY PROTEIN PHOSPHATASE 19"/>
    <property type="match status" value="1"/>
</dbReference>
<comment type="caution">
    <text evidence="3">The sequence shown here is derived from an EMBL/GenBank/DDBJ whole genome shotgun (WGS) entry which is preliminary data.</text>
</comment>
<dbReference type="PROSITE" id="PS50056">
    <property type="entry name" value="TYR_PHOSPHATASE_2"/>
    <property type="match status" value="1"/>
</dbReference>
<dbReference type="InterPro" id="IPR000340">
    <property type="entry name" value="Dual-sp_phosphatase_cat-dom"/>
</dbReference>
<protein>
    <submittedName>
        <fullName evidence="3">Dual specificity protein phosphatase</fullName>
    </submittedName>
</protein>
<dbReference type="Proteomes" id="UP000243579">
    <property type="component" value="Unassembled WGS sequence"/>
</dbReference>
<feature type="domain" description="Tyrosine specific protein phosphatases" evidence="2">
    <location>
        <begin position="164"/>
        <end position="218"/>
    </location>
</feature>
<organism evidence="3 4">
    <name type="scientific">Achlya hypogyna</name>
    <name type="common">Oomycete</name>
    <name type="synonym">Protoachlya hypogyna</name>
    <dbReference type="NCBI Taxonomy" id="1202772"/>
    <lineage>
        <taxon>Eukaryota</taxon>
        <taxon>Sar</taxon>
        <taxon>Stramenopiles</taxon>
        <taxon>Oomycota</taxon>
        <taxon>Saprolegniomycetes</taxon>
        <taxon>Saprolegniales</taxon>
        <taxon>Achlyaceae</taxon>
        <taxon>Achlya</taxon>
    </lineage>
</organism>
<reference evidence="3 4" key="1">
    <citation type="journal article" date="2014" name="Genome Biol. Evol.">
        <title>The secreted proteins of Achlya hypogyna and Thraustotheca clavata identify the ancestral oomycete secretome and reveal gene acquisitions by horizontal gene transfer.</title>
        <authorList>
            <person name="Misner I."/>
            <person name="Blouin N."/>
            <person name="Leonard G."/>
            <person name="Richards T.A."/>
            <person name="Lane C.E."/>
        </authorList>
    </citation>
    <scope>NUCLEOTIDE SEQUENCE [LARGE SCALE GENOMIC DNA]</scope>
    <source>
        <strain evidence="3 4">ATCC 48635</strain>
    </source>
</reference>
<dbReference type="GO" id="GO:0008579">
    <property type="term" value="F:JUN kinase phosphatase activity"/>
    <property type="evidence" value="ECO:0007669"/>
    <property type="project" value="TreeGrafter"/>
</dbReference>
<dbReference type="InterPro" id="IPR003595">
    <property type="entry name" value="Tyr_Pase_cat"/>
</dbReference>
<evidence type="ECO:0000313" key="3">
    <source>
        <dbReference type="EMBL" id="OQR97005.1"/>
    </source>
</evidence>
<dbReference type="PROSITE" id="PS50054">
    <property type="entry name" value="TYR_PHOSPHATASE_DUAL"/>
    <property type="match status" value="1"/>
</dbReference>
<dbReference type="PANTHER" id="PTHR46377:SF5">
    <property type="entry name" value="DUAL SPECIFICITY PHOSPHATASE"/>
    <property type="match status" value="1"/>
</dbReference>
<evidence type="ECO:0000259" key="1">
    <source>
        <dbReference type="PROSITE" id="PS50054"/>
    </source>
</evidence>
<feature type="domain" description="Tyrosine-protein phosphatase" evidence="1">
    <location>
        <begin position="96"/>
        <end position="237"/>
    </location>
</feature>
<dbReference type="AlphaFoldDB" id="A0A1V9ZGA0"/>
<evidence type="ECO:0000313" key="4">
    <source>
        <dbReference type="Proteomes" id="UP000243579"/>
    </source>
</evidence>
<dbReference type="SUPFAM" id="SSF52799">
    <property type="entry name" value="(Phosphotyrosine protein) phosphatases II"/>
    <property type="match status" value="1"/>
</dbReference>
<name>A0A1V9ZGA0_ACHHY</name>
<evidence type="ECO:0000259" key="2">
    <source>
        <dbReference type="PROSITE" id="PS50056"/>
    </source>
</evidence>
<dbReference type="SMART" id="SM00195">
    <property type="entry name" value="DSPc"/>
    <property type="match status" value="1"/>
</dbReference>
<proteinExistence type="predicted"/>
<dbReference type="PRINTS" id="PR01908">
    <property type="entry name" value="ADSPHPHTASE"/>
</dbReference>
<dbReference type="InterPro" id="IPR000387">
    <property type="entry name" value="Tyr_Pase_dom"/>
</dbReference>